<dbReference type="PANTHER" id="PTHR34581">
    <property type="entry name" value="PTS SYSTEM N,N'-DIACETYLCHITOBIOSE-SPECIFIC EIIB COMPONENT"/>
    <property type="match status" value="1"/>
</dbReference>
<comment type="caution">
    <text evidence="9">The sequence shown here is derived from an EMBL/GenBank/DDBJ whole genome shotgun (WGS) entry which is preliminary data.</text>
</comment>
<dbReference type="Gene3D" id="3.40.50.2300">
    <property type="match status" value="1"/>
</dbReference>
<accession>A0A4V2VIX5</accession>
<keyword evidence="1" id="KW-0813">Transport</keyword>
<evidence type="ECO:0000256" key="1">
    <source>
        <dbReference type="ARBA" id="ARBA00022448"/>
    </source>
</evidence>
<evidence type="ECO:0000256" key="5">
    <source>
        <dbReference type="ARBA" id="ARBA00022683"/>
    </source>
</evidence>
<name>A0A4V2VIX5_9FIRM</name>
<evidence type="ECO:0000256" key="3">
    <source>
        <dbReference type="ARBA" id="ARBA00022597"/>
    </source>
</evidence>
<dbReference type="Pfam" id="PF02302">
    <property type="entry name" value="PTS_IIB"/>
    <property type="match status" value="1"/>
</dbReference>
<evidence type="ECO:0000256" key="7">
    <source>
        <dbReference type="PROSITE-ProRule" id="PRU00423"/>
    </source>
</evidence>
<proteinExistence type="predicted"/>
<dbReference type="GO" id="GO:0008982">
    <property type="term" value="F:protein-N(PI)-phosphohistidine-sugar phosphotransferase activity"/>
    <property type="evidence" value="ECO:0007669"/>
    <property type="project" value="InterPro"/>
</dbReference>
<protein>
    <submittedName>
        <fullName evidence="9">PTS system N,N'-diacetylchitobiose-specific IIB component (Lac family)</fullName>
    </submittedName>
</protein>
<evidence type="ECO:0000259" key="8">
    <source>
        <dbReference type="PROSITE" id="PS51100"/>
    </source>
</evidence>
<dbReference type="EMBL" id="SMBP01000025">
    <property type="protein sequence ID" value="TCU53865.1"/>
    <property type="molecule type" value="Genomic_DNA"/>
</dbReference>
<evidence type="ECO:0000256" key="6">
    <source>
        <dbReference type="ARBA" id="ARBA00022777"/>
    </source>
</evidence>
<dbReference type="InterPro" id="IPR051819">
    <property type="entry name" value="PTS_sugar-specific_EIIB"/>
</dbReference>
<keyword evidence="4" id="KW-0808">Transferase</keyword>
<keyword evidence="3" id="KW-0762">Sugar transport</keyword>
<dbReference type="PROSITE" id="PS51100">
    <property type="entry name" value="PTS_EIIB_TYPE_3"/>
    <property type="match status" value="1"/>
</dbReference>
<dbReference type="PANTHER" id="PTHR34581:SF2">
    <property type="entry name" value="PTS SYSTEM N,N'-DIACETYLCHITOBIOSE-SPECIFIC EIIB COMPONENT"/>
    <property type="match status" value="1"/>
</dbReference>
<keyword evidence="10" id="KW-1185">Reference proteome</keyword>
<feature type="domain" description="PTS EIIB type-3" evidence="8">
    <location>
        <begin position="1"/>
        <end position="92"/>
    </location>
</feature>
<dbReference type="InterPro" id="IPR003501">
    <property type="entry name" value="PTS_EIIB_2/3"/>
</dbReference>
<gene>
    <name evidence="9" type="ORF">EDD61_12530</name>
</gene>
<dbReference type="InterPro" id="IPR013012">
    <property type="entry name" value="PTS_EIIB_3"/>
</dbReference>
<evidence type="ECO:0000256" key="4">
    <source>
        <dbReference type="ARBA" id="ARBA00022679"/>
    </source>
</evidence>
<organism evidence="9 10">
    <name type="scientific">Longicatena caecimuris</name>
    <dbReference type="NCBI Taxonomy" id="1796635"/>
    <lineage>
        <taxon>Bacteria</taxon>
        <taxon>Bacillati</taxon>
        <taxon>Bacillota</taxon>
        <taxon>Erysipelotrichia</taxon>
        <taxon>Erysipelotrichales</taxon>
        <taxon>Erysipelotrichaceae</taxon>
        <taxon>Longicatena</taxon>
    </lineage>
</organism>
<keyword evidence="2" id="KW-0597">Phosphoprotein</keyword>
<dbReference type="InterPro" id="IPR036095">
    <property type="entry name" value="PTS_EIIB-like_sf"/>
</dbReference>
<reference evidence="9 10" key="1">
    <citation type="submission" date="2019-03" db="EMBL/GenBank/DDBJ databases">
        <title>Genomic Encyclopedia of Type Strains, Phase IV (KMG-IV): sequencing the most valuable type-strain genomes for metagenomic binning, comparative biology and taxonomic classification.</title>
        <authorList>
            <person name="Goeker M."/>
        </authorList>
    </citation>
    <scope>NUCLEOTIDE SEQUENCE [LARGE SCALE GENOMIC DNA]</scope>
    <source>
        <strain evidence="9 10">DSM 29481</strain>
    </source>
</reference>
<dbReference type="GO" id="GO:0009401">
    <property type="term" value="P:phosphoenolpyruvate-dependent sugar phosphotransferase system"/>
    <property type="evidence" value="ECO:0007669"/>
    <property type="project" value="UniProtKB-KW"/>
</dbReference>
<evidence type="ECO:0000313" key="9">
    <source>
        <dbReference type="EMBL" id="TCU53865.1"/>
    </source>
</evidence>
<comment type="caution">
    <text evidence="7">Lacks conserved residue(s) required for the propagation of feature annotation.</text>
</comment>
<evidence type="ECO:0000313" key="10">
    <source>
        <dbReference type="Proteomes" id="UP000295773"/>
    </source>
</evidence>
<keyword evidence="6" id="KW-0418">Kinase</keyword>
<dbReference type="GO" id="GO:0016301">
    <property type="term" value="F:kinase activity"/>
    <property type="evidence" value="ECO:0007669"/>
    <property type="project" value="UniProtKB-KW"/>
</dbReference>
<dbReference type="AlphaFoldDB" id="A0A4V2VIX5"/>
<dbReference type="SUPFAM" id="SSF52794">
    <property type="entry name" value="PTS system IIB component-like"/>
    <property type="match status" value="1"/>
</dbReference>
<dbReference type="RefSeq" id="WP_132225618.1">
    <property type="nucleotide sequence ID" value="NZ_JANKBG010000024.1"/>
</dbReference>
<keyword evidence="5" id="KW-0598">Phosphotransferase system</keyword>
<sequence length="92" mass="10582">MSTGILQMKLEEEAKKRKIQANVMAMPMTEFDEVRQTVDVVLLAPQIRFAEKEVRKTLPDKVFLMIIASQDFGMMNAEKVMNQIQQGLSKKH</sequence>
<dbReference type="Proteomes" id="UP000295773">
    <property type="component" value="Unassembled WGS sequence"/>
</dbReference>
<evidence type="ECO:0000256" key="2">
    <source>
        <dbReference type="ARBA" id="ARBA00022553"/>
    </source>
</evidence>